<accession>A0A9W6F2B7</accession>
<dbReference type="Proteomes" id="UP001165080">
    <property type="component" value="Unassembled WGS sequence"/>
</dbReference>
<dbReference type="EMBL" id="BRXU01000009">
    <property type="protein sequence ID" value="GLC54058.1"/>
    <property type="molecule type" value="Genomic_DNA"/>
</dbReference>
<feature type="region of interest" description="Disordered" evidence="1">
    <location>
        <begin position="1"/>
        <end position="107"/>
    </location>
</feature>
<keyword evidence="3" id="KW-1185">Reference proteome</keyword>
<evidence type="ECO:0000313" key="2">
    <source>
        <dbReference type="EMBL" id="GLC54058.1"/>
    </source>
</evidence>
<reference evidence="2 3" key="1">
    <citation type="journal article" date="2023" name="Commun. Biol.">
        <title>Reorganization of the ancestral sex-determining regions during the evolution of trioecy in Pleodorina starrii.</title>
        <authorList>
            <person name="Takahashi K."/>
            <person name="Suzuki S."/>
            <person name="Kawai-Toyooka H."/>
            <person name="Yamamoto K."/>
            <person name="Hamaji T."/>
            <person name="Ootsuki R."/>
            <person name="Yamaguchi H."/>
            <person name="Kawachi M."/>
            <person name="Higashiyama T."/>
            <person name="Nozaki H."/>
        </authorList>
    </citation>
    <scope>NUCLEOTIDE SEQUENCE [LARGE SCALE GENOMIC DNA]</scope>
    <source>
        <strain evidence="2 3">NIES-4479</strain>
    </source>
</reference>
<evidence type="ECO:0000313" key="3">
    <source>
        <dbReference type="Proteomes" id="UP001165080"/>
    </source>
</evidence>
<proteinExistence type="predicted"/>
<organism evidence="2 3">
    <name type="scientific">Pleodorina starrii</name>
    <dbReference type="NCBI Taxonomy" id="330485"/>
    <lineage>
        <taxon>Eukaryota</taxon>
        <taxon>Viridiplantae</taxon>
        <taxon>Chlorophyta</taxon>
        <taxon>core chlorophytes</taxon>
        <taxon>Chlorophyceae</taxon>
        <taxon>CS clade</taxon>
        <taxon>Chlamydomonadales</taxon>
        <taxon>Volvocaceae</taxon>
        <taxon>Pleodorina</taxon>
    </lineage>
</organism>
<dbReference type="AlphaFoldDB" id="A0A9W6F2B7"/>
<comment type="caution">
    <text evidence="2">The sequence shown here is derived from an EMBL/GenBank/DDBJ whole genome shotgun (WGS) entry which is preliminary data.</text>
</comment>
<evidence type="ECO:0000256" key="1">
    <source>
        <dbReference type="SAM" id="MobiDB-lite"/>
    </source>
</evidence>
<gene>
    <name evidence="2" type="primary">PLESTBF000409</name>
    <name evidence="2" type="ORF">PLESTB_000819000</name>
</gene>
<sequence length="134" mass="14022">MAPVQRRSRPVGVPAGRQAGRAPQGQHTGGGAAGADSRRRRRRGCSTWGGAGRGSTTARGAVLATPATPQGRLESAAQQHLHRRRSDSCGPTARGAAAWGPSRVRPPALRRPLPPSSMLWLQALGFQPLPGYPP</sequence>
<name>A0A9W6F2B7_9CHLO</name>
<protein>
    <submittedName>
        <fullName evidence="2">Uncharacterized protein</fullName>
    </submittedName>
</protein>